<sequence>MRPFSVCSFWCVPARTHAGNLDEARLIFDKLLTFTCRPGLYAGQTSHIAEQLGLFPKAFTGLSLTTVGFDLDCALG</sequence>
<keyword evidence="2" id="KW-1185">Reference proteome</keyword>
<dbReference type="RefSeq" id="WP_345510920.1">
    <property type="nucleotide sequence ID" value="NZ_BAAAXD010000009.1"/>
</dbReference>
<accession>A0ABV5R8W1</accession>
<name>A0ABV5R8W1_9ACTN</name>
<protein>
    <submittedName>
        <fullName evidence="1">Uncharacterized protein</fullName>
    </submittedName>
</protein>
<gene>
    <name evidence="1" type="ORF">ACFFTL_18680</name>
</gene>
<organism evidence="1 2">
    <name type="scientific">Streptomyces yanii</name>
    <dbReference type="NCBI Taxonomy" id="78510"/>
    <lineage>
        <taxon>Bacteria</taxon>
        <taxon>Bacillati</taxon>
        <taxon>Actinomycetota</taxon>
        <taxon>Actinomycetes</taxon>
        <taxon>Kitasatosporales</taxon>
        <taxon>Streptomycetaceae</taxon>
        <taxon>Streptomyces</taxon>
    </lineage>
</organism>
<dbReference type="Proteomes" id="UP001589710">
    <property type="component" value="Unassembled WGS sequence"/>
</dbReference>
<evidence type="ECO:0000313" key="1">
    <source>
        <dbReference type="EMBL" id="MFB9574273.1"/>
    </source>
</evidence>
<evidence type="ECO:0000313" key="2">
    <source>
        <dbReference type="Proteomes" id="UP001589710"/>
    </source>
</evidence>
<proteinExistence type="predicted"/>
<reference evidence="1 2" key="1">
    <citation type="submission" date="2024-09" db="EMBL/GenBank/DDBJ databases">
        <authorList>
            <person name="Sun Q."/>
            <person name="Mori K."/>
        </authorList>
    </citation>
    <scope>NUCLEOTIDE SEQUENCE [LARGE SCALE GENOMIC DNA]</scope>
    <source>
        <strain evidence="1 2">JCM 3331</strain>
    </source>
</reference>
<dbReference type="EMBL" id="JBHMCG010000082">
    <property type="protein sequence ID" value="MFB9574273.1"/>
    <property type="molecule type" value="Genomic_DNA"/>
</dbReference>
<comment type="caution">
    <text evidence="1">The sequence shown here is derived from an EMBL/GenBank/DDBJ whole genome shotgun (WGS) entry which is preliminary data.</text>
</comment>